<dbReference type="PANTHER" id="PTHR46263">
    <property type="entry name" value="ARMADILLO REPEAT-CONTAINING PROTEIN 7"/>
    <property type="match status" value="1"/>
</dbReference>
<dbReference type="EMBL" id="JBDJPC010000002">
    <property type="protein sequence ID" value="KAL1513348.1"/>
    <property type="molecule type" value="Genomic_DNA"/>
</dbReference>
<sequence length="179" mass="20205">MFSTKGQLAKKTGEDGVGRYEYLKLLIKEFNTTKSYEAKKQTLANLANFAYDPVNYEYIKQLHLIDLFLAQLSENSEELIHFALAGLCNICCDPESRDHIIGLNGVSLISQYLEHLNEEIALNALTTLFYLCESQDAVLSPSAWSKITLYAVHADPRFQNLGKLFLETYTNRGQTAQNA</sequence>
<dbReference type="InterPro" id="IPR011989">
    <property type="entry name" value="ARM-like"/>
</dbReference>
<dbReference type="AlphaFoldDB" id="A0ABD1F6X6"/>
<evidence type="ECO:0000313" key="1">
    <source>
        <dbReference type="EMBL" id="KAL1513348.1"/>
    </source>
</evidence>
<dbReference type="Proteomes" id="UP001566132">
    <property type="component" value="Unassembled WGS sequence"/>
</dbReference>
<dbReference type="SUPFAM" id="SSF48371">
    <property type="entry name" value="ARM repeat"/>
    <property type="match status" value="1"/>
</dbReference>
<dbReference type="PANTHER" id="PTHR46263:SF1">
    <property type="entry name" value="ARMADILLO REPEAT-CONTAINING PROTEIN 7"/>
    <property type="match status" value="1"/>
</dbReference>
<accession>A0ABD1F6X6</accession>
<evidence type="ECO:0000313" key="2">
    <source>
        <dbReference type="Proteomes" id="UP001566132"/>
    </source>
</evidence>
<comment type="caution">
    <text evidence="1">The sequence shown here is derived from an EMBL/GenBank/DDBJ whole genome shotgun (WGS) entry which is preliminary data.</text>
</comment>
<protein>
    <recommendedName>
        <fullName evidence="3">Armadillo repeat-containing protein 7</fullName>
    </recommendedName>
</protein>
<dbReference type="SMART" id="SM00185">
    <property type="entry name" value="ARM"/>
    <property type="match status" value="2"/>
</dbReference>
<gene>
    <name evidence="1" type="ORF">ABEB36_002769</name>
</gene>
<dbReference type="InterPro" id="IPR000225">
    <property type="entry name" value="Armadillo"/>
</dbReference>
<reference evidence="1 2" key="1">
    <citation type="submission" date="2024-05" db="EMBL/GenBank/DDBJ databases">
        <title>Genetic variation in Jamaican populations of the coffee berry borer (Hypothenemus hampei).</title>
        <authorList>
            <person name="Errbii M."/>
            <person name="Myrie A."/>
        </authorList>
    </citation>
    <scope>NUCLEOTIDE SEQUENCE [LARGE SCALE GENOMIC DNA]</scope>
    <source>
        <strain evidence="1">JA-Hopewell-2020-01-JO</strain>
        <tissue evidence="1">Whole body</tissue>
    </source>
</reference>
<evidence type="ECO:0008006" key="3">
    <source>
        <dbReference type="Google" id="ProtNLM"/>
    </source>
</evidence>
<keyword evidence="2" id="KW-1185">Reference proteome</keyword>
<proteinExistence type="predicted"/>
<dbReference type="Gene3D" id="1.25.10.10">
    <property type="entry name" value="Leucine-rich Repeat Variant"/>
    <property type="match status" value="1"/>
</dbReference>
<organism evidence="1 2">
    <name type="scientific">Hypothenemus hampei</name>
    <name type="common">Coffee berry borer</name>
    <dbReference type="NCBI Taxonomy" id="57062"/>
    <lineage>
        <taxon>Eukaryota</taxon>
        <taxon>Metazoa</taxon>
        <taxon>Ecdysozoa</taxon>
        <taxon>Arthropoda</taxon>
        <taxon>Hexapoda</taxon>
        <taxon>Insecta</taxon>
        <taxon>Pterygota</taxon>
        <taxon>Neoptera</taxon>
        <taxon>Endopterygota</taxon>
        <taxon>Coleoptera</taxon>
        <taxon>Polyphaga</taxon>
        <taxon>Cucujiformia</taxon>
        <taxon>Curculionidae</taxon>
        <taxon>Scolytinae</taxon>
        <taxon>Hypothenemus</taxon>
    </lineage>
</organism>
<name>A0ABD1F6X6_HYPHA</name>
<dbReference type="InterPro" id="IPR016024">
    <property type="entry name" value="ARM-type_fold"/>
</dbReference>
<dbReference type="InterPro" id="IPR042462">
    <property type="entry name" value="ARMC7"/>
</dbReference>